<comment type="similarity">
    <text evidence="2">Belongs to the cysteine synthase/cystathionine beta-synthase family.</text>
</comment>
<dbReference type="FunFam" id="3.40.50.1100:FF:000003">
    <property type="entry name" value="Cystathionine beta-synthase"/>
    <property type="match status" value="1"/>
</dbReference>
<sequence length="474" mass="51502">MKFFDSILDLVGNTPLVRLNNIVEPGMATVFAKMETLNPTGSVKDRMAVHMVTRAEEAGLLLPGGTIVESTSGNTGLGLAMAAAAKGYHCVFTIPDKMSQEKIDMLKAYGAEVIVTPTDLDHHHPDNYVEVAKRVASQTKGALYTDQYYNMHNPEAHYLSTGPEIWDATDGKIDSFVAGLGTGGTISGAGKYLKEKAEEAGRTVRVVGPDPHGSIYKEAFETGEWSKPSLYRVEGIGHDFMVGTLDFSVIDEVVNVSDRDSFFMARKLARKEGIFSGGSTGTVFHGALEEARSLGPGKIVVAIVCDSGDRYISKVFNDEWMRDMGYFAPDSRLGTAQELLDFHTRPVVFSNPDESLQDVIGRMASLGISQMPMTDGQGDLKMIEELDILRAVASGEHTLENLARDVARPLEGQIKPNQTLDHVQTIFEDNNVAVVVDEGQILGIINKIDLLEFLTKQTQLTSEAGPGPSKGESR</sequence>
<dbReference type="PROSITE" id="PS51371">
    <property type="entry name" value="CBS"/>
    <property type="match status" value="1"/>
</dbReference>
<dbReference type="CDD" id="cd01561">
    <property type="entry name" value="CBS_like"/>
    <property type="match status" value="1"/>
</dbReference>
<dbReference type="PROSITE" id="PS00901">
    <property type="entry name" value="CYS_SYNTHASE"/>
    <property type="match status" value="1"/>
</dbReference>
<evidence type="ECO:0000259" key="4">
    <source>
        <dbReference type="PROSITE" id="PS51371"/>
    </source>
</evidence>
<reference evidence="5" key="1">
    <citation type="submission" date="2018-05" db="EMBL/GenBank/DDBJ databases">
        <authorList>
            <person name="Lanie J.A."/>
            <person name="Ng W.-L."/>
            <person name="Kazmierczak K.M."/>
            <person name="Andrzejewski T.M."/>
            <person name="Davidsen T.M."/>
            <person name="Wayne K.J."/>
            <person name="Tettelin H."/>
            <person name="Glass J.I."/>
            <person name="Rusch D."/>
            <person name="Podicherti R."/>
            <person name="Tsui H.-C.T."/>
            <person name="Winkler M.E."/>
        </authorList>
    </citation>
    <scope>NUCLEOTIDE SEQUENCE</scope>
</reference>
<dbReference type="InterPro" id="IPR001216">
    <property type="entry name" value="P-phosphate_BS"/>
</dbReference>
<dbReference type="InterPro" id="IPR050214">
    <property type="entry name" value="Cys_Synth/Cystath_Beta-Synth"/>
</dbReference>
<dbReference type="Pfam" id="PF00571">
    <property type="entry name" value="CBS"/>
    <property type="match status" value="2"/>
</dbReference>
<evidence type="ECO:0000313" key="5">
    <source>
        <dbReference type="EMBL" id="SVA44088.1"/>
    </source>
</evidence>
<dbReference type="AlphaFoldDB" id="A0A381VWE0"/>
<dbReference type="Gene3D" id="3.40.50.1100">
    <property type="match status" value="2"/>
</dbReference>
<dbReference type="InterPro" id="IPR001926">
    <property type="entry name" value="TrpB-like_PALP"/>
</dbReference>
<protein>
    <recommendedName>
        <fullName evidence="4">CBS domain-containing protein</fullName>
    </recommendedName>
</protein>
<dbReference type="GO" id="GO:0006535">
    <property type="term" value="P:cysteine biosynthetic process from serine"/>
    <property type="evidence" value="ECO:0007669"/>
    <property type="project" value="InterPro"/>
</dbReference>
<evidence type="ECO:0000256" key="1">
    <source>
        <dbReference type="ARBA" id="ARBA00001933"/>
    </source>
</evidence>
<proteinExistence type="inferred from homology"/>
<name>A0A381VWE0_9ZZZZ</name>
<dbReference type="InterPro" id="IPR036052">
    <property type="entry name" value="TrpB-like_PALP_sf"/>
</dbReference>
<evidence type="ECO:0000256" key="3">
    <source>
        <dbReference type="ARBA" id="ARBA00022898"/>
    </source>
</evidence>
<comment type="cofactor">
    <cofactor evidence="1">
        <name>pyridoxal 5'-phosphate</name>
        <dbReference type="ChEBI" id="CHEBI:597326"/>
    </cofactor>
</comment>
<organism evidence="5">
    <name type="scientific">marine metagenome</name>
    <dbReference type="NCBI Taxonomy" id="408172"/>
    <lineage>
        <taxon>unclassified sequences</taxon>
        <taxon>metagenomes</taxon>
        <taxon>ecological metagenomes</taxon>
    </lineage>
</organism>
<dbReference type="FunFam" id="3.40.50.1100:FF:000118">
    <property type="entry name" value="Related to CYS4-cystathionine beta-synthase"/>
    <property type="match status" value="1"/>
</dbReference>
<dbReference type="SUPFAM" id="SSF53686">
    <property type="entry name" value="Tryptophan synthase beta subunit-like PLP-dependent enzymes"/>
    <property type="match status" value="1"/>
</dbReference>
<accession>A0A381VWE0</accession>
<dbReference type="Gene3D" id="3.10.580.10">
    <property type="entry name" value="CBS-domain"/>
    <property type="match status" value="1"/>
</dbReference>
<evidence type="ECO:0000256" key="2">
    <source>
        <dbReference type="ARBA" id="ARBA00007103"/>
    </source>
</evidence>
<dbReference type="PANTHER" id="PTHR10314">
    <property type="entry name" value="CYSTATHIONINE BETA-SYNTHASE"/>
    <property type="match status" value="1"/>
</dbReference>
<feature type="domain" description="CBS" evidence="4">
    <location>
        <begin position="343"/>
        <end position="399"/>
    </location>
</feature>
<keyword evidence="3" id="KW-0663">Pyridoxal phosphate</keyword>
<dbReference type="InterPro" id="IPR046342">
    <property type="entry name" value="CBS_dom_sf"/>
</dbReference>
<dbReference type="SUPFAM" id="SSF54631">
    <property type="entry name" value="CBS-domain pair"/>
    <property type="match status" value="1"/>
</dbReference>
<dbReference type="InterPro" id="IPR000644">
    <property type="entry name" value="CBS_dom"/>
</dbReference>
<dbReference type="Pfam" id="PF00291">
    <property type="entry name" value="PALP"/>
    <property type="match status" value="1"/>
</dbReference>
<gene>
    <name evidence="5" type="ORF">METZ01_LOCUS96942</name>
</gene>
<dbReference type="EMBL" id="UINC01009860">
    <property type="protein sequence ID" value="SVA44088.1"/>
    <property type="molecule type" value="Genomic_DNA"/>
</dbReference>